<evidence type="ECO:0008006" key="3">
    <source>
        <dbReference type="Google" id="ProtNLM"/>
    </source>
</evidence>
<organism evidence="2">
    <name type="scientific">Compsopogon caeruleus</name>
    <dbReference type="NCBI Taxonomy" id="31354"/>
    <lineage>
        <taxon>Eukaryota</taxon>
        <taxon>Rhodophyta</taxon>
        <taxon>Compsopogonophyceae</taxon>
        <taxon>Compsopogonales</taxon>
        <taxon>Compsopogonaceae</taxon>
        <taxon>Compsopogon</taxon>
    </lineage>
</organism>
<reference evidence="2" key="1">
    <citation type="submission" date="2021-01" db="EMBL/GenBank/DDBJ databases">
        <authorList>
            <person name="Corre E."/>
            <person name="Pelletier E."/>
            <person name="Niang G."/>
            <person name="Scheremetjew M."/>
            <person name="Finn R."/>
            <person name="Kale V."/>
            <person name="Holt S."/>
            <person name="Cochrane G."/>
            <person name="Meng A."/>
            <person name="Brown T."/>
            <person name="Cohen L."/>
        </authorList>
    </citation>
    <scope>NUCLEOTIDE SEQUENCE</scope>
    <source>
        <strain evidence="2">SAG 36.94</strain>
    </source>
</reference>
<feature type="transmembrane region" description="Helical" evidence="1">
    <location>
        <begin position="291"/>
        <end position="310"/>
    </location>
</feature>
<evidence type="ECO:0000256" key="1">
    <source>
        <dbReference type="SAM" id="Phobius"/>
    </source>
</evidence>
<keyword evidence="1" id="KW-0472">Membrane</keyword>
<evidence type="ECO:0000313" key="2">
    <source>
        <dbReference type="EMBL" id="CAD9231150.1"/>
    </source>
</evidence>
<accession>A0A7S1XC59</accession>
<dbReference type="AlphaFoldDB" id="A0A7S1XC59"/>
<name>A0A7S1XC59_9RHOD</name>
<keyword evidence="1" id="KW-0812">Transmembrane</keyword>
<protein>
    <recommendedName>
        <fullName evidence="3">Plastid lipid-associated protein/fibrillin conserved domain-containing protein</fullName>
    </recommendedName>
</protein>
<dbReference type="EMBL" id="HBGH01006007">
    <property type="protein sequence ID" value="CAD9231150.1"/>
    <property type="molecule type" value="Transcribed_RNA"/>
</dbReference>
<keyword evidence="1" id="KW-1133">Transmembrane helix</keyword>
<gene>
    <name evidence="2" type="ORF">CCAE0312_LOCUS3206</name>
</gene>
<proteinExistence type="predicted"/>
<sequence>MLSWVLVNGCRWNSVRLRDEWIRCDGCRGRRGVCGRWKDGLGEAWSGRVEKDGVHRWVGVRLMSEGLGAGVRRVGFSMGKTTDELARRMEGVKVGAWISREHRREIEELVVQLEEEQESKLSTEEWRTPVAEGTFSVRYMRLPGGSYDVVGSWGRKLRKTLNRMIFRVRYFFYHFQYPMMVHMIQFKILGILPGSLTVKGHSEVVPGRCENTVQVSFDRPRLTLGRGLNMAVGTRTSITLTTTYDDGRILIARGKRGSLFIFERDDIAAEAREAAQAWKVHLAQRPLSRTMAIGAIMLGLVGILLLGFLIGTRTAIIASAPVLAGFGALVRSGRIDGLGSDEH</sequence>